<dbReference type="AlphaFoldDB" id="A0A518K7R2"/>
<feature type="transmembrane region" description="Helical" evidence="1">
    <location>
        <begin position="283"/>
        <end position="308"/>
    </location>
</feature>
<dbReference type="GO" id="GO:0015209">
    <property type="term" value="F:cytosine transmembrane transporter activity"/>
    <property type="evidence" value="ECO:0007669"/>
    <property type="project" value="InterPro"/>
</dbReference>
<keyword evidence="1" id="KW-0812">Transmembrane</keyword>
<dbReference type="EMBL" id="CP036349">
    <property type="protein sequence ID" value="QDV73829.1"/>
    <property type="molecule type" value="Genomic_DNA"/>
</dbReference>
<gene>
    <name evidence="2" type="ORF">Spa11_20280</name>
</gene>
<proteinExistence type="predicted"/>
<feature type="transmembrane region" description="Helical" evidence="1">
    <location>
        <begin position="394"/>
        <end position="415"/>
    </location>
</feature>
<keyword evidence="1" id="KW-1133">Transmembrane helix</keyword>
<feature type="transmembrane region" description="Helical" evidence="1">
    <location>
        <begin position="459"/>
        <end position="477"/>
    </location>
</feature>
<dbReference type="InterPro" id="IPR030191">
    <property type="entry name" value="CodB"/>
</dbReference>
<feature type="transmembrane region" description="Helical" evidence="1">
    <location>
        <begin position="251"/>
        <end position="271"/>
    </location>
</feature>
<organism evidence="2 3">
    <name type="scientific">Botrimarina mediterranea</name>
    <dbReference type="NCBI Taxonomy" id="2528022"/>
    <lineage>
        <taxon>Bacteria</taxon>
        <taxon>Pseudomonadati</taxon>
        <taxon>Planctomycetota</taxon>
        <taxon>Planctomycetia</taxon>
        <taxon>Pirellulales</taxon>
        <taxon>Lacipirellulaceae</taxon>
        <taxon>Botrimarina</taxon>
    </lineage>
</organism>
<keyword evidence="3" id="KW-1185">Reference proteome</keyword>
<evidence type="ECO:0000256" key="1">
    <source>
        <dbReference type="SAM" id="Phobius"/>
    </source>
</evidence>
<feature type="transmembrane region" description="Helical" evidence="1">
    <location>
        <begin position="197"/>
        <end position="217"/>
    </location>
</feature>
<dbReference type="Proteomes" id="UP000316426">
    <property type="component" value="Chromosome"/>
</dbReference>
<accession>A0A518K7R2</accession>
<protein>
    <submittedName>
        <fullName evidence="2">Cytosine permease</fullName>
    </submittedName>
</protein>
<sequence length="494" mass="53499">MSLFGPSRKEPFGTNADVMHQAVDATLADADYQRTPVPEKAQLGFKNFVGMYAGEHTAGTELMIGPLFVAAGVSAFDMLLGLLVGNLLAVLSWVLFTAPIATRERLTLYYQLERICGRKLVVVYNCVNGVMFCLLAASMITVAATAVGVATNISMPQLDDVYPNSLGWVLAVVCIGALISAVAAYGYETVSHFANIAAPWLVAVFLALGIIALRQFITATGTEIGSFSDLWALANNDIWKGGEPLAGKTKFTFWHVMFFAWFCNIAMHLGMSDLTVLRFARKSWYGFATASGMYLGHFVAWIAASLLYSLQLYEDPSNTEVLPGPMTYKVLGVAGVICVVLAGWTTANPTIYRAGLAFQSIVPRASRFSVTLFAGALATVAGMFPAIAMRFLEFIALYGLLLMPVGAVIFVDFWLSDRLGFRSNYAERTGRSFNPAVAIAWILTLLLCFASVIWGGVQIYFISLPGWLIAAVLYAVMSRILYQSDKAAHAAANA</sequence>
<dbReference type="PANTHER" id="PTHR30569:SF0">
    <property type="entry name" value="CYTOSINE PERMEASE"/>
    <property type="match status" value="1"/>
</dbReference>
<feature type="transmembrane region" description="Helical" evidence="1">
    <location>
        <begin position="78"/>
        <end position="101"/>
    </location>
</feature>
<feature type="transmembrane region" description="Helical" evidence="1">
    <location>
        <begin position="328"/>
        <end position="347"/>
    </location>
</feature>
<reference evidence="2 3" key="1">
    <citation type="submission" date="2019-02" db="EMBL/GenBank/DDBJ databases">
        <title>Deep-cultivation of Planctomycetes and their phenomic and genomic characterization uncovers novel biology.</title>
        <authorList>
            <person name="Wiegand S."/>
            <person name="Jogler M."/>
            <person name="Boedeker C."/>
            <person name="Pinto D."/>
            <person name="Vollmers J."/>
            <person name="Rivas-Marin E."/>
            <person name="Kohn T."/>
            <person name="Peeters S.H."/>
            <person name="Heuer A."/>
            <person name="Rast P."/>
            <person name="Oberbeckmann S."/>
            <person name="Bunk B."/>
            <person name="Jeske O."/>
            <person name="Meyerdierks A."/>
            <person name="Storesund J.E."/>
            <person name="Kallscheuer N."/>
            <person name="Luecker S."/>
            <person name="Lage O.M."/>
            <person name="Pohl T."/>
            <person name="Merkel B.J."/>
            <person name="Hornburger P."/>
            <person name="Mueller R.-W."/>
            <person name="Bruemmer F."/>
            <person name="Labrenz M."/>
            <person name="Spormann A.M."/>
            <person name="Op den Camp H."/>
            <person name="Overmann J."/>
            <person name="Amann R."/>
            <person name="Jetten M.S.M."/>
            <person name="Mascher T."/>
            <person name="Medema M.H."/>
            <person name="Devos D.P."/>
            <person name="Kaster A.-K."/>
            <person name="Ovreas L."/>
            <person name="Rohde M."/>
            <person name="Galperin M.Y."/>
            <person name="Jogler C."/>
        </authorList>
    </citation>
    <scope>NUCLEOTIDE SEQUENCE [LARGE SCALE GENOMIC DNA]</scope>
    <source>
        <strain evidence="2 3">Spa11</strain>
    </source>
</reference>
<dbReference type="RefSeq" id="WP_197529870.1">
    <property type="nucleotide sequence ID" value="NZ_CP036349.1"/>
</dbReference>
<evidence type="ECO:0000313" key="2">
    <source>
        <dbReference type="EMBL" id="QDV73829.1"/>
    </source>
</evidence>
<dbReference type="KEGG" id="bmei:Spa11_20280"/>
<evidence type="ECO:0000313" key="3">
    <source>
        <dbReference type="Proteomes" id="UP000316426"/>
    </source>
</evidence>
<dbReference type="GO" id="GO:0005886">
    <property type="term" value="C:plasma membrane"/>
    <property type="evidence" value="ECO:0007669"/>
    <property type="project" value="TreeGrafter"/>
</dbReference>
<keyword evidence="1" id="KW-0472">Membrane</keyword>
<feature type="transmembrane region" description="Helical" evidence="1">
    <location>
        <begin position="166"/>
        <end position="185"/>
    </location>
</feature>
<feature type="transmembrane region" description="Helical" evidence="1">
    <location>
        <begin position="122"/>
        <end position="146"/>
    </location>
</feature>
<dbReference type="PANTHER" id="PTHR30569">
    <property type="entry name" value="CYTOSINE TRANSPORTER CODB"/>
    <property type="match status" value="1"/>
</dbReference>
<feature type="transmembrane region" description="Helical" evidence="1">
    <location>
        <begin position="436"/>
        <end position="453"/>
    </location>
</feature>
<feature type="transmembrane region" description="Helical" evidence="1">
    <location>
        <begin position="368"/>
        <end position="388"/>
    </location>
</feature>
<name>A0A518K7R2_9BACT</name>
<dbReference type="Gene3D" id="1.10.4160.10">
    <property type="entry name" value="Hydantoin permease"/>
    <property type="match status" value="1"/>
</dbReference>